<protein>
    <submittedName>
        <fullName evidence="5">LL-diaminopimelate aminotransferase</fullName>
        <ecNumber evidence="5">2.6.1.83</ecNumber>
    </submittedName>
</protein>
<evidence type="ECO:0000259" key="4">
    <source>
        <dbReference type="Pfam" id="PF00155"/>
    </source>
</evidence>
<evidence type="ECO:0000256" key="2">
    <source>
        <dbReference type="ARBA" id="ARBA00022576"/>
    </source>
</evidence>
<dbReference type="AlphaFoldDB" id="A0A0U1NKR4"/>
<proteinExistence type="predicted"/>
<keyword evidence="2 5" id="KW-0032">Aminotransferase</keyword>
<dbReference type="CDD" id="cd00609">
    <property type="entry name" value="AAT_like"/>
    <property type="match status" value="1"/>
</dbReference>
<dbReference type="Proteomes" id="UP000048949">
    <property type="component" value="Unassembled WGS sequence"/>
</dbReference>
<dbReference type="EC" id="2.6.1.83" evidence="5"/>
<dbReference type="InterPro" id="IPR015424">
    <property type="entry name" value="PyrdxlP-dep_Trfase"/>
</dbReference>
<dbReference type="InterPro" id="IPR050881">
    <property type="entry name" value="LL-DAP_aminotransferase"/>
</dbReference>
<dbReference type="InterPro" id="IPR015421">
    <property type="entry name" value="PyrdxlP-dep_Trfase_major"/>
</dbReference>
<accession>A0A0U1NKR4</accession>
<evidence type="ECO:0000313" key="6">
    <source>
        <dbReference type="Proteomes" id="UP000048949"/>
    </source>
</evidence>
<reference evidence="5 6" key="1">
    <citation type="submission" date="2015-04" db="EMBL/GenBank/DDBJ databases">
        <authorList>
            <person name="Syromyatnikov M.Y."/>
            <person name="Popov V.N."/>
        </authorList>
    </citation>
    <scope>NUCLEOTIDE SEQUENCE [LARGE SCALE GENOMIC DNA]</scope>
    <source>
        <strain evidence="5 6">CECT 5292</strain>
    </source>
</reference>
<organism evidence="5 6">
    <name type="scientific">Nereida ignava</name>
    <dbReference type="NCBI Taxonomy" id="282199"/>
    <lineage>
        <taxon>Bacteria</taxon>
        <taxon>Pseudomonadati</taxon>
        <taxon>Pseudomonadota</taxon>
        <taxon>Alphaproteobacteria</taxon>
        <taxon>Rhodobacterales</taxon>
        <taxon>Roseobacteraceae</taxon>
        <taxon>Nereida</taxon>
    </lineage>
</organism>
<sequence length="392" mass="42808">MYPQRFSALPAYAFPRLRALLDHLPSGGEPIAMTIGEPQHAFPEFVPEVLAAHVSGFNKYPPNDGAPELLEAIASWVGRRFGAKVDAATEVLTLNGTREGLYNVNMALCPESKNGQPPVVLIPNPFYQVYAVSTLSASAEPIYVNATAETGFLPDYAGLPEDVLKRTAMCYICSPANPQGAVATESYWRELIGLAERFDFKIIADECYSEVYRDAPPTGALEVAQKMGADPERVLIFHSLSKRSNLAGLRSGFVVSGPQNIARMKQLRNYAGTPLPLPLQHVAVACWNDETHVAASRALYAEKFDLADEIFADVEGYQSPEAGFFLWLPVEDAEQAAVKLWTQTGVRVLPGSYLSRDTDAGNPGQNYIRVALVAPKQDVQRGLLALRDCIYG</sequence>
<evidence type="ECO:0000256" key="1">
    <source>
        <dbReference type="ARBA" id="ARBA00001933"/>
    </source>
</evidence>
<dbReference type="OrthoDB" id="9813612at2"/>
<dbReference type="STRING" id="282199.GCA_001049735_01359"/>
<dbReference type="Gene3D" id="3.40.640.10">
    <property type="entry name" value="Type I PLP-dependent aspartate aminotransferase-like (Major domain)"/>
    <property type="match status" value="1"/>
</dbReference>
<dbReference type="SUPFAM" id="SSF53383">
    <property type="entry name" value="PLP-dependent transferases"/>
    <property type="match status" value="1"/>
</dbReference>
<comment type="cofactor">
    <cofactor evidence="1">
        <name>pyridoxal 5'-phosphate</name>
        <dbReference type="ChEBI" id="CHEBI:597326"/>
    </cofactor>
</comment>
<dbReference type="PANTHER" id="PTHR42832">
    <property type="entry name" value="AMINO ACID AMINOTRANSFERASE"/>
    <property type="match status" value="1"/>
</dbReference>
<evidence type="ECO:0000313" key="5">
    <source>
        <dbReference type="EMBL" id="CRK75316.1"/>
    </source>
</evidence>
<gene>
    <name evidence="5" type="primary">dapL</name>
    <name evidence="5" type="ORF">NIG5292_01360</name>
</gene>
<name>A0A0U1NKR4_9RHOB</name>
<dbReference type="EMBL" id="CVQV01000005">
    <property type="protein sequence ID" value="CRK75316.1"/>
    <property type="molecule type" value="Genomic_DNA"/>
</dbReference>
<evidence type="ECO:0000256" key="3">
    <source>
        <dbReference type="ARBA" id="ARBA00022679"/>
    </source>
</evidence>
<dbReference type="GO" id="GO:0010285">
    <property type="term" value="F:L,L-diaminopimelate aminotransferase activity"/>
    <property type="evidence" value="ECO:0007669"/>
    <property type="project" value="UniProtKB-EC"/>
</dbReference>
<keyword evidence="6" id="KW-1185">Reference proteome</keyword>
<dbReference type="RefSeq" id="WP_048598700.1">
    <property type="nucleotide sequence ID" value="NZ_CBFHGK010000002.1"/>
</dbReference>
<dbReference type="InterPro" id="IPR004839">
    <property type="entry name" value="Aminotransferase_I/II_large"/>
</dbReference>
<dbReference type="Gene3D" id="3.90.1150.10">
    <property type="entry name" value="Aspartate Aminotransferase, domain 1"/>
    <property type="match status" value="1"/>
</dbReference>
<dbReference type="Pfam" id="PF00155">
    <property type="entry name" value="Aminotran_1_2"/>
    <property type="match status" value="1"/>
</dbReference>
<dbReference type="InterPro" id="IPR015422">
    <property type="entry name" value="PyrdxlP-dep_Trfase_small"/>
</dbReference>
<dbReference type="GO" id="GO:0030170">
    <property type="term" value="F:pyridoxal phosphate binding"/>
    <property type="evidence" value="ECO:0007669"/>
    <property type="project" value="InterPro"/>
</dbReference>
<dbReference type="PANTHER" id="PTHR42832:SF3">
    <property type="entry name" value="L-GLUTAMINE--4-(METHYLSULFANYL)-2-OXOBUTANOATE AMINOTRANSFERASE"/>
    <property type="match status" value="1"/>
</dbReference>
<keyword evidence="3 5" id="KW-0808">Transferase</keyword>
<feature type="domain" description="Aminotransferase class I/classII large" evidence="4">
    <location>
        <begin position="36"/>
        <end position="377"/>
    </location>
</feature>